<keyword evidence="1" id="KW-0472">Membrane</keyword>
<dbReference type="EMBL" id="CP157484">
    <property type="protein sequence ID" value="XBO36795.1"/>
    <property type="molecule type" value="Genomic_DNA"/>
</dbReference>
<organism evidence="2">
    <name type="scientific">Alsobacter sp. KACC 23698</name>
    <dbReference type="NCBI Taxonomy" id="3149229"/>
    <lineage>
        <taxon>Bacteria</taxon>
        <taxon>Pseudomonadati</taxon>
        <taxon>Pseudomonadota</taxon>
        <taxon>Alphaproteobacteria</taxon>
        <taxon>Hyphomicrobiales</taxon>
        <taxon>Alsobacteraceae</taxon>
        <taxon>Alsobacter</taxon>
    </lineage>
</organism>
<keyword evidence="1" id="KW-0812">Transmembrane</keyword>
<feature type="transmembrane region" description="Helical" evidence="1">
    <location>
        <begin position="55"/>
        <end position="76"/>
    </location>
</feature>
<proteinExistence type="predicted"/>
<protein>
    <submittedName>
        <fullName evidence="2">Uncharacterized protein</fullName>
    </submittedName>
</protein>
<name>A0AAU7J926_9HYPH</name>
<keyword evidence="1" id="KW-1133">Transmembrane helix</keyword>
<sequence length="165" mass="16652">MRAVAALLGLGLLMLAGVLASIGWRHGRAAVGPVLAGAVVSFAAFLWVDCRQCQAGALYVGALASLPFFAVGWIALGLDPYGLSPPARAAVSAASLFTVLWSALITATATFGGACPCRALGWGDPVAPLRAVGTDRLVGPLLLAASAVTLLLAGRAARRFAGRAL</sequence>
<feature type="transmembrane region" description="Helical" evidence="1">
    <location>
        <begin position="30"/>
        <end position="48"/>
    </location>
</feature>
<evidence type="ECO:0000313" key="2">
    <source>
        <dbReference type="EMBL" id="XBO36795.1"/>
    </source>
</evidence>
<accession>A0AAU7J926</accession>
<dbReference type="RefSeq" id="WP_406853610.1">
    <property type="nucleotide sequence ID" value="NZ_CP157484.1"/>
</dbReference>
<dbReference type="AlphaFoldDB" id="A0AAU7J926"/>
<reference evidence="2" key="1">
    <citation type="submission" date="2024-05" db="EMBL/GenBank/DDBJ databases">
        <authorList>
            <person name="Kim S."/>
            <person name="Heo J."/>
            <person name="Choi H."/>
            <person name="Choi Y."/>
            <person name="Kwon S.-W."/>
            <person name="Kim Y."/>
        </authorList>
    </citation>
    <scope>NUCLEOTIDE SEQUENCE</scope>
    <source>
        <strain evidence="2">KACC 23698</strain>
    </source>
</reference>
<evidence type="ECO:0000256" key="1">
    <source>
        <dbReference type="SAM" id="Phobius"/>
    </source>
</evidence>
<gene>
    <name evidence="2" type="ORF">ABEG18_13675</name>
</gene>